<organism evidence="2 3">
    <name type="scientific">Wandonia haliotis</name>
    <dbReference type="NCBI Taxonomy" id="574963"/>
    <lineage>
        <taxon>Bacteria</taxon>
        <taxon>Pseudomonadati</taxon>
        <taxon>Bacteroidota</taxon>
        <taxon>Flavobacteriia</taxon>
        <taxon>Flavobacteriales</taxon>
        <taxon>Crocinitomicaceae</taxon>
        <taxon>Wandonia</taxon>
    </lineage>
</organism>
<evidence type="ECO:0000313" key="2">
    <source>
        <dbReference type="EMBL" id="GAA0875158.1"/>
    </source>
</evidence>
<sequence>MKRTLVTILLILVYLTGIGQTLKTPNYRKFDRRWFHFGFMLGLNTADLYVIPTTNTALTPGLVNFTTKSYPGFNLGIISSFKLGHPTVSLRIIPSLSFMEREVNYHFIDDNGEDEMIQRKIESTNLDFPLLIKYRTLRYNNFAAYFVGGVQYTIDLQSKQDVAQIFSNPYLKLKKHDFQGQIGVGVDFFLPYFKFGFEVKMSHSIVNSLYQDNTRLSKPFDKVYNRVVWFSLTFEG</sequence>
<dbReference type="Proteomes" id="UP001501126">
    <property type="component" value="Unassembled WGS sequence"/>
</dbReference>
<comment type="caution">
    <text evidence="2">The sequence shown here is derived from an EMBL/GenBank/DDBJ whole genome shotgun (WGS) entry which is preliminary data.</text>
</comment>
<gene>
    <name evidence="2" type="ORF">GCM10009118_15660</name>
</gene>
<reference evidence="3" key="1">
    <citation type="journal article" date="2019" name="Int. J. Syst. Evol. Microbiol.">
        <title>The Global Catalogue of Microorganisms (GCM) 10K type strain sequencing project: providing services to taxonomists for standard genome sequencing and annotation.</title>
        <authorList>
            <consortium name="The Broad Institute Genomics Platform"/>
            <consortium name="The Broad Institute Genome Sequencing Center for Infectious Disease"/>
            <person name="Wu L."/>
            <person name="Ma J."/>
        </authorList>
    </citation>
    <scope>NUCLEOTIDE SEQUENCE [LARGE SCALE GENOMIC DNA]</scope>
    <source>
        <strain evidence="3">JCM 16083</strain>
    </source>
</reference>
<accession>A0ABP3Y0L8</accession>
<dbReference type="InterPro" id="IPR025665">
    <property type="entry name" value="Beta-barrel_OMP_2"/>
</dbReference>
<proteinExistence type="predicted"/>
<dbReference type="EMBL" id="BAAAFH010000007">
    <property type="protein sequence ID" value="GAA0875158.1"/>
    <property type="molecule type" value="Genomic_DNA"/>
</dbReference>
<evidence type="ECO:0000313" key="3">
    <source>
        <dbReference type="Proteomes" id="UP001501126"/>
    </source>
</evidence>
<feature type="domain" description="Outer membrane protein beta-barrel" evidence="1">
    <location>
        <begin position="33"/>
        <end position="208"/>
    </location>
</feature>
<keyword evidence="3" id="KW-1185">Reference proteome</keyword>
<evidence type="ECO:0000259" key="1">
    <source>
        <dbReference type="Pfam" id="PF13568"/>
    </source>
</evidence>
<protein>
    <recommendedName>
        <fullName evidence="1">Outer membrane protein beta-barrel domain-containing protein</fullName>
    </recommendedName>
</protein>
<dbReference type="RefSeq" id="WP_343786322.1">
    <property type="nucleotide sequence ID" value="NZ_BAAAFH010000007.1"/>
</dbReference>
<dbReference type="Pfam" id="PF13568">
    <property type="entry name" value="OMP_b-brl_2"/>
    <property type="match status" value="1"/>
</dbReference>
<name>A0ABP3Y0L8_9FLAO</name>